<protein>
    <submittedName>
        <fullName evidence="1">Uncharacterized protein</fullName>
    </submittedName>
</protein>
<gene>
    <name evidence="1" type="ORF">thalar_03158</name>
</gene>
<accession>S9RH68</accession>
<comment type="caution">
    <text evidence="1">The sequence shown here is derived from an EMBL/GenBank/DDBJ whole genome shotgun (WGS) entry which is preliminary data.</text>
</comment>
<dbReference type="AlphaFoldDB" id="S9RH68"/>
<organism evidence="1 2">
    <name type="scientific">Litoreibacter arenae DSM 19593</name>
    <dbReference type="NCBI Taxonomy" id="1123360"/>
    <lineage>
        <taxon>Bacteria</taxon>
        <taxon>Pseudomonadati</taxon>
        <taxon>Pseudomonadota</taxon>
        <taxon>Alphaproteobacteria</taxon>
        <taxon>Rhodobacterales</taxon>
        <taxon>Roseobacteraceae</taxon>
        <taxon>Litoreibacter</taxon>
    </lineage>
</organism>
<keyword evidence="2" id="KW-1185">Reference proteome</keyword>
<name>S9RH68_9RHOB</name>
<dbReference type="HOGENOM" id="CLU_2936101_0_0_5"/>
<evidence type="ECO:0000313" key="2">
    <source>
        <dbReference type="Proteomes" id="UP000015351"/>
    </source>
</evidence>
<reference evidence="2" key="1">
    <citation type="journal article" date="2013" name="Stand. Genomic Sci.">
        <title>Genome sequence of the Litoreibacter arenae type strain (DSM 19593(T)), a member of the Roseobacter clade isolated from sea sand.</title>
        <authorList>
            <person name="Riedel T."/>
            <person name="Fiebig A."/>
            <person name="Petersen J."/>
            <person name="Gronow S."/>
            <person name="Kyrpides N.C."/>
            <person name="Goker M."/>
            <person name="Klenk H.P."/>
        </authorList>
    </citation>
    <scope>NUCLEOTIDE SEQUENCE [LARGE SCALE GENOMIC DNA]</scope>
    <source>
        <strain evidence="2">DSM 19593</strain>
    </source>
</reference>
<sequence>MSDNRNIAKVHQGSLVRSVCARPNALRAQRLVKRRMAGWWGRVKVRDWCFKWSGEQALTT</sequence>
<dbReference type="EMBL" id="AONI01000015">
    <property type="protein sequence ID" value="EPX77435.1"/>
    <property type="molecule type" value="Genomic_DNA"/>
</dbReference>
<proteinExistence type="predicted"/>
<dbReference type="Proteomes" id="UP000015351">
    <property type="component" value="Unassembled WGS sequence"/>
</dbReference>
<evidence type="ECO:0000313" key="1">
    <source>
        <dbReference type="EMBL" id="EPX77435.1"/>
    </source>
</evidence>